<dbReference type="PANTHER" id="PTHR11566">
    <property type="entry name" value="DYNAMIN"/>
    <property type="match status" value="1"/>
</dbReference>
<dbReference type="InterPro" id="IPR022812">
    <property type="entry name" value="Dynamin"/>
</dbReference>
<dbReference type="GO" id="GO:0016559">
    <property type="term" value="P:peroxisome fission"/>
    <property type="evidence" value="ECO:0007669"/>
    <property type="project" value="TreeGrafter"/>
</dbReference>
<dbReference type="InterPro" id="IPR020850">
    <property type="entry name" value="GED_dom"/>
</dbReference>
<evidence type="ECO:0000313" key="3">
    <source>
        <dbReference type="EMBL" id="KAF2186986.1"/>
    </source>
</evidence>
<dbReference type="GO" id="GO:0016020">
    <property type="term" value="C:membrane"/>
    <property type="evidence" value="ECO:0007669"/>
    <property type="project" value="TreeGrafter"/>
</dbReference>
<sequence>MHLELGWHVVKSRSFSMRNQSDAERDESQRHFFHTGVLETVPHINVGIDTLRTKLSKVLLRQIRKELPSPITAIEEALGETELSLKELGNPRDGKEQQRAYLTEKSIDFPETYYFRPWWSLRLSSNAIEIYDAKFDDPENISRANFLEDHVGLHIRQSRLSGLPSLVNLWVIGEVFRQQSLRWEKIARHHVQQVFLAVKGYVELCLSSLMDVRTFNMLVLKQIRPELNKKQTFLEAKLEELLTPYERLDPITYDPSFINEIEEIRSRRYSEGSSSGVSIQGNTVKQSDVPGRQLLTESIDGFTNSEILDLIQTYYKKAISVFINNVAVLAIENCLVADLAAIFSPLLISSMDEEKLHAIAAESDEVRSQRTMLKQKLEDLRAGKRILDVEACNSGTQALRFASRTRRTASHARSSVDVQSSRPQTPLHQHEANDTCSAGQTSPHSNITSFQSPQCR</sequence>
<protein>
    <recommendedName>
        <fullName evidence="2">GED domain-containing protein</fullName>
    </recommendedName>
</protein>
<dbReference type="Proteomes" id="UP000800200">
    <property type="component" value="Unassembled WGS sequence"/>
</dbReference>
<dbReference type="GO" id="GO:0008017">
    <property type="term" value="F:microtubule binding"/>
    <property type="evidence" value="ECO:0007669"/>
    <property type="project" value="TreeGrafter"/>
</dbReference>
<feature type="compositionally biased region" description="Polar residues" evidence="1">
    <location>
        <begin position="416"/>
        <end position="427"/>
    </location>
</feature>
<dbReference type="GO" id="GO:0005874">
    <property type="term" value="C:microtubule"/>
    <property type="evidence" value="ECO:0007669"/>
    <property type="project" value="TreeGrafter"/>
</dbReference>
<dbReference type="GO" id="GO:0005525">
    <property type="term" value="F:GTP binding"/>
    <property type="evidence" value="ECO:0007669"/>
    <property type="project" value="InterPro"/>
</dbReference>
<feature type="compositionally biased region" description="Polar residues" evidence="1">
    <location>
        <begin position="434"/>
        <end position="456"/>
    </location>
</feature>
<dbReference type="EMBL" id="ML994628">
    <property type="protein sequence ID" value="KAF2186986.1"/>
    <property type="molecule type" value="Genomic_DNA"/>
</dbReference>
<dbReference type="AlphaFoldDB" id="A0A6A6EAX1"/>
<dbReference type="PANTHER" id="PTHR11566:SF149">
    <property type="entry name" value="GTPASE, PUTATIVE (AFU_ORTHOLOGUE AFUA_6G11890)-RELATED"/>
    <property type="match status" value="1"/>
</dbReference>
<dbReference type="GO" id="GO:0048312">
    <property type="term" value="P:intracellular distribution of mitochondria"/>
    <property type="evidence" value="ECO:0007669"/>
    <property type="project" value="TreeGrafter"/>
</dbReference>
<gene>
    <name evidence="3" type="ORF">K469DRAFT_686203</name>
</gene>
<organism evidence="3 4">
    <name type="scientific">Zopfia rhizophila CBS 207.26</name>
    <dbReference type="NCBI Taxonomy" id="1314779"/>
    <lineage>
        <taxon>Eukaryota</taxon>
        <taxon>Fungi</taxon>
        <taxon>Dikarya</taxon>
        <taxon>Ascomycota</taxon>
        <taxon>Pezizomycotina</taxon>
        <taxon>Dothideomycetes</taxon>
        <taxon>Dothideomycetes incertae sedis</taxon>
        <taxon>Zopfiaceae</taxon>
        <taxon>Zopfia</taxon>
    </lineage>
</organism>
<name>A0A6A6EAX1_9PEZI</name>
<evidence type="ECO:0000256" key="1">
    <source>
        <dbReference type="SAM" id="MobiDB-lite"/>
    </source>
</evidence>
<keyword evidence="4" id="KW-1185">Reference proteome</keyword>
<dbReference type="InterPro" id="IPR027417">
    <property type="entry name" value="P-loop_NTPase"/>
</dbReference>
<dbReference type="Gene3D" id="1.20.120.1240">
    <property type="entry name" value="Dynamin, middle domain"/>
    <property type="match status" value="1"/>
</dbReference>
<feature type="region of interest" description="Disordered" evidence="1">
    <location>
        <begin position="410"/>
        <end position="456"/>
    </location>
</feature>
<dbReference type="Gene3D" id="3.40.50.300">
    <property type="entry name" value="P-loop containing nucleotide triphosphate hydrolases"/>
    <property type="match status" value="1"/>
</dbReference>
<feature type="domain" description="GED" evidence="2">
    <location>
        <begin position="304"/>
        <end position="395"/>
    </location>
</feature>
<reference evidence="3" key="1">
    <citation type="journal article" date="2020" name="Stud. Mycol.">
        <title>101 Dothideomycetes genomes: a test case for predicting lifestyles and emergence of pathogens.</title>
        <authorList>
            <person name="Haridas S."/>
            <person name="Albert R."/>
            <person name="Binder M."/>
            <person name="Bloem J."/>
            <person name="Labutti K."/>
            <person name="Salamov A."/>
            <person name="Andreopoulos B."/>
            <person name="Baker S."/>
            <person name="Barry K."/>
            <person name="Bills G."/>
            <person name="Bluhm B."/>
            <person name="Cannon C."/>
            <person name="Castanera R."/>
            <person name="Culley D."/>
            <person name="Daum C."/>
            <person name="Ezra D."/>
            <person name="Gonzalez J."/>
            <person name="Henrissat B."/>
            <person name="Kuo A."/>
            <person name="Liang C."/>
            <person name="Lipzen A."/>
            <person name="Lutzoni F."/>
            <person name="Magnuson J."/>
            <person name="Mondo S."/>
            <person name="Nolan M."/>
            <person name="Ohm R."/>
            <person name="Pangilinan J."/>
            <person name="Park H.-J."/>
            <person name="Ramirez L."/>
            <person name="Alfaro M."/>
            <person name="Sun H."/>
            <person name="Tritt A."/>
            <person name="Yoshinaga Y."/>
            <person name="Zwiers L.-H."/>
            <person name="Turgeon B."/>
            <person name="Goodwin S."/>
            <person name="Spatafora J."/>
            <person name="Crous P."/>
            <person name="Grigoriev I."/>
        </authorList>
    </citation>
    <scope>NUCLEOTIDE SEQUENCE</scope>
    <source>
        <strain evidence="3">CBS 207.26</strain>
    </source>
</reference>
<dbReference type="InterPro" id="IPR000375">
    <property type="entry name" value="Dynamin_stalk"/>
</dbReference>
<evidence type="ECO:0000259" key="2">
    <source>
        <dbReference type="PROSITE" id="PS51388"/>
    </source>
</evidence>
<dbReference type="GO" id="GO:0000266">
    <property type="term" value="P:mitochondrial fission"/>
    <property type="evidence" value="ECO:0007669"/>
    <property type="project" value="TreeGrafter"/>
</dbReference>
<dbReference type="InterPro" id="IPR003130">
    <property type="entry name" value="GED"/>
</dbReference>
<accession>A0A6A6EAX1</accession>
<dbReference type="GO" id="GO:0006897">
    <property type="term" value="P:endocytosis"/>
    <property type="evidence" value="ECO:0007669"/>
    <property type="project" value="TreeGrafter"/>
</dbReference>
<dbReference type="OrthoDB" id="415706at2759"/>
<dbReference type="GO" id="GO:0005739">
    <property type="term" value="C:mitochondrion"/>
    <property type="evidence" value="ECO:0007669"/>
    <property type="project" value="TreeGrafter"/>
</dbReference>
<proteinExistence type="predicted"/>
<dbReference type="Pfam" id="PF02212">
    <property type="entry name" value="GED"/>
    <property type="match status" value="1"/>
</dbReference>
<dbReference type="PROSITE" id="PS51388">
    <property type="entry name" value="GED"/>
    <property type="match status" value="1"/>
</dbReference>
<dbReference type="Pfam" id="PF01031">
    <property type="entry name" value="Dynamin_M"/>
    <property type="match status" value="1"/>
</dbReference>
<dbReference type="GO" id="GO:0003924">
    <property type="term" value="F:GTPase activity"/>
    <property type="evidence" value="ECO:0007669"/>
    <property type="project" value="InterPro"/>
</dbReference>
<evidence type="ECO:0000313" key="4">
    <source>
        <dbReference type="Proteomes" id="UP000800200"/>
    </source>
</evidence>